<keyword evidence="2" id="KW-1185">Reference proteome</keyword>
<comment type="caution">
    <text evidence="1">The sequence shown here is derived from an EMBL/GenBank/DDBJ whole genome shotgun (WGS) entry which is preliminary data.</text>
</comment>
<protein>
    <submittedName>
        <fullName evidence="1">Uncharacterized protein</fullName>
    </submittedName>
</protein>
<dbReference type="AlphaFoldDB" id="A0AAW1Y4J8"/>
<accession>A0AAW1Y4J8</accession>
<proteinExistence type="predicted"/>
<organism evidence="1 2">
    <name type="scientific">Rubus argutus</name>
    <name type="common">Southern blackberry</name>
    <dbReference type="NCBI Taxonomy" id="59490"/>
    <lineage>
        <taxon>Eukaryota</taxon>
        <taxon>Viridiplantae</taxon>
        <taxon>Streptophyta</taxon>
        <taxon>Embryophyta</taxon>
        <taxon>Tracheophyta</taxon>
        <taxon>Spermatophyta</taxon>
        <taxon>Magnoliopsida</taxon>
        <taxon>eudicotyledons</taxon>
        <taxon>Gunneridae</taxon>
        <taxon>Pentapetalae</taxon>
        <taxon>rosids</taxon>
        <taxon>fabids</taxon>
        <taxon>Rosales</taxon>
        <taxon>Rosaceae</taxon>
        <taxon>Rosoideae</taxon>
        <taxon>Rosoideae incertae sedis</taxon>
        <taxon>Rubus</taxon>
    </lineage>
</organism>
<name>A0AAW1Y4J8_RUBAR</name>
<evidence type="ECO:0000313" key="2">
    <source>
        <dbReference type="Proteomes" id="UP001457282"/>
    </source>
</evidence>
<dbReference type="EMBL" id="JBEDUW010000002">
    <property type="protein sequence ID" value="KAK9943713.1"/>
    <property type="molecule type" value="Genomic_DNA"/>
</dbReference>
<gene>
    <name evidence="1" type="ORF">M0R45_009314</name>
</gene>
<sequence length="67" mass="6821">MSLALLDGGTLQLEFLDFSLCYFGLVGILGSGGSSLDLGSEDLARLVAGVGDPLGGLTRGTVFDGWV</sequence>
<reference evidence="1 2" key="1">
    <citation type="journal article" date="2023" name="G3 (Bethesda)">
        <title>A chromosome-length genome assembly and annotation of blackberry (Rubus argutus, cv. 'Hillquist').</title>
        <authorList>
            <person name="Bruna T."/>
            <person name="Aryal R."/>
            <person name="Dudchenko O."/>
            <person name="Sargent D.J."/>
            <person name="Mead D."/>
            <person name="Buti M."/>
            <person name="Cavallini A."/>
            <person name="Hytonen T."/>
            <person name="Andres J."/>
            <person name="Pham M."/>
            <person name="Weisz D."/>
            <person name="Mascagni F."/>
            <person name="Usai G."/>
            <person name="Natali L."/>
            <person name="Bassil N."/>
            <person name="Fernandez G.E."/>
            <person name="Lomsadze A."/>
            <person name="Armour M."/>
            <person name="Olukolu B."/>
            <person name="Poorten T."/>
            <person name="Britton C."/>
            <person name="Davik J."/>
            <person name="Ashrafi H."/>
            <person name="Aiden E.L."/>
            <person name="Borodovsky M."/>
            <person name="Worthington M."/>
        </authorList>
    </citation>
    <scope>NUCLEOTIDE SEQUENCE [LARGE SCALE GENOMIC DNA]</scope>
    <source>
        <strain evidence="1">PI 553951</strain>
    </source>
</reference>
<dbReference type="Proteomes" id="UP001457282">
    <property type="component" value="Unassembled WGS sequence"/>
</dbReference>
<evidence type="ECO:0000313" key="1">
    <source>
        <dbReference type="EMBL" id="KAK9943713.1"/>
    </source>
</evidence>